<dbReference type="PANTHER" id="PTHR15710">
    <property type="entry name" value="E3 UBIQUITIN-PROTEIN LIGASE PRAJA"/>
    <property type="match status" value="1"/>
</dbReference>
<evidence type="ECO:0000313" key="11">
    <source>
        <dbReference type="EMBL" id="KAF8399486.1"/>
    </source>
</evidence>
<dbReference type="SUPFAM" id="SSF57850">
    <property type="entry name" value="RING/U-box"/>
    <property type="match status" value="1"/>
</dbReference>
<keyword evidence="3" id="KW-0808">Transferase</keyword>
<dbReference type="Proteomes" id="UP000655225">
    <property type="component" value="Unassembled WGS sequence"/>
</dbReference>
<evidence type="ECO:0000256" key="6">
    <source>
        <dbReference type="ARBA" id="ARBA00022786"/>
    </source>
</evidence>
<evidence type="ECO:0000256" key="3">
    <source>
        <dbReference type="ARBA" id="ARBA00022679"/>
    </source>
</evidence>
<dbReference type="PROSITE" id="PS50089">
    <property type="entry name" value="ZF_RING_2"/>
    <property type="match status" value="1"/>
</dbReference>
<dbReference type="FunFam" id="3.30.40.10:FF:000127">
    <property type="entry name" value="E3 ubiquitin-protein ligase RNF181"/>
    <property type="match status" value="1"/>
</dbReference>
<sequence length="229" mass="25501">MASEAEMSETSFLEQLIINRNRDLSLLLPFILGFMGSSPIRESEDPDQETGTGTHERFILVNPFTQGMIVIGGRRSLDDLLRDLSIKEGPLPASKASIEAMPKVEITEEEGDGDCAICLEDWEIGGEARVMPCKHRYHTNCIEKWLEIHGSCPVCRFKMPVDEDEHKKIGDGDGDGGDEEGRGRRVSREIWFGFSFNDNNSRRDSNTNDSSSSPRPDFDAAIDGASMED</sequence>
<dbReference type="Gene3D" id="3.30.40.10">
    <property type="entry name" value="Zinc/RING finger domain, C3HC4 (zinc finger)"/>
    <property type="match status" value="1"/>
</dbReference>
<accession>A0A834Z927</accession>
<proteinExistence type="predicted"/>
<evidence type="ECO:0000313" key="12">
    <source>
        <dbReference type="Proteomes" id="UP000655225"/>
    </source>
</evidence>
<dbReference type="PANTHER" id="PTHR15710:SF132">
    <property type="entry name" value="E3 UBIQUITIN-PROTEIN LIGASE MPSR1"/>
    <property type="match status" value="1"/>
</dbReference>
<dbReference type="GO" id="GO:0005737">
    <property type="term" value="C:cytoplasm"/>
    <property type="evidence" value="ECO:0007669"/>
    <property type="project" value="TreeGrafter"/>
</dbReference>
<organism evidence="11 12">
    <name type="scientific">Tetracentron sinense</name>
    <name type="common">Spur-leaf</name>
    <dbReference type="NCBI Taxonomy" id="13715"/>
    <lineage>
        <taxon>Eukaryota</taxon>
        <taxon>Viridiplantae</taxon>
        <taxon>Streptophyta</taxon>
        <taxon>Embryophyta</taxon>
        <taxon>Tracheophyta</taxon>
        <taxon>Spermatophyta</taxon>
        <taxon>Magnoliopsida</taxon>
        <taxon>Trochodendrales</taxon>
        <taxon>Trochodendraceae</taxon>
        <taxon>Tetracentron</taxon>
    </lineage>
</organism>
<dbReference type="EC" id="2.3.2.27" evidence="2"/>
<dbReference type="GO" id="GO:0016567">
    <property type="term" value="P:protein ubiquitination"/>
    <property type="evidence" value="ECO:0007669"/>
    <property type="project" value="TreeGrafter"/>
</dbReference>
<dbReference type="SMART" id="SM00184">
    <property type="entry name" value="RING"/>
    <property type="match status" value="1"/>
</dbReference>
<keyword evidence="7" id="KW-0862">Zinc</keyword>
<dbReference type="InterPro" id="IPR001841">
    <property type="entry name" value="Znf_RING"/>
</dbReference>
<dbReference type="GO" id="GO:0008270">
    <property type="term" value="F:zinc ion binding"/>
    <property type="evidence" value="ECO:0007669"/>
    <property type="project" value="UniProtKB-KW"/>
</dbReference>
<dbReference type="InterPro" id="IPR013083">
    <property type="entry name" value="Znf_RING/FYVE/PHD"/>
</dbReference>
<dbReference type="OrthoDB" id="8062037at2759"/>
<evidence type="ECO:0000256" key="7">
    <source>
        <dbReference type="ARBA" id="ARBA00022833"/>
    </source>
</evidence>
<keyword evidence="12" id="KW-1185">Reference proteome</keyword>
<feature type="domain" description="RING-type" evidence="10">
    <location>
        <begin position="115"/>
        <end position="156"/>
    </location>
</feature>
<evidence type="ECO:0000256" key="8">
    <source>
        <dbReference type="PROSITE-ProRule" id="PRU00175"/>
    </source>
</evidence>
<evidence type="ECO:0000256" key="2">
    <source>
        <dbReference type="ARBA" id="ARBA00012483"/>
    </source>
</evidence>
<dbReference type="AlphaFoldDB" id="A0A834Z927"/>
<evidence type="ECO:0000256" key="5">
    <source>
        <dbReference type="ARBA" id="ARBA00022771"/>
    </source>
</evidence>
<protein>
    <recommendedName>
        <fullName evidence="2">RING-type E3 ubiquitin transferase</fullName>
        <ecNumber evidence="2">2.3.2.27</ecNumber>
    </recommendedName>
</protein>
<dbReference type="EMBL" id="JABCRI010000010">
    <property type="protein sequence ID" value="KAF8399486.1"/>
    <property type="molecule type" value="Genomic_DNA"/>
</dbReference>
<feature type="region of interest" description="Disordered" evidence="9">
    <location>
        <begin position="195"/>
        <end position="229"/>
    </location>
</feature>
<dbReference type="GO" id="GO:0061630">
    <property type="term" value="F:ubiquitin protein ligase activity"/>
    <property type="evidence" value="ECO:0007669"/>
    <property type="project" value="UniProtKB-EC"/>
</dbReference>
<evidence type="ECO:0000259" key="10">
    <source>
        <dbReference type="PROSITE" id="PS50089"/>
    </source>
</evidence>
<keyword evidence="6" id="KW-0833">Ubl conjugation pathway</keyword>
<evidence type="ECO:0000256" key="1">
    <source>
        <dbReference type="ARBA" id="ARBA00000900"/>
    </source>
</evidence>
<keyword evidence="4" id="KW-0479">Metal-binding</keyword>
<reference evidence="11 12" key="1">
    <citation type="submission" date="2020-04" db="EMBL/GenBank/DDBJ databases">
        <title>Plant Genome Project.</title>
        <authorList>
            <person name="Zhang R.-G."/>
        </authorList>
    </citation>
    <scope>NUCLEOTIDE SEQUENCE [LARGE SCALE GENOMIC DNA]</scope>
    <source>
        <strain evidence="11">YNK0</strain>
        <tissue evidence="11">Leaf</tissue>
    </source>
</reference>
<comment type="caution">
    <text evidence="11">The sequence shown here is derived from an EMBL/GenBank/DDBJ whole genome shotgun (WGS) entry which is preliminary data.</text>
</comment>
<comment type="catalytic activity">
    <reaction evidence="1">
        <text>S-ubiquitinyl-[E2 ubiquitin-conjugating enzyme]-L-cysteine + [acceptor protein]-L-lysine = [E2 ubiquitin-conjugating enzyme]-L-cysteine + N(6)-ubiquitinyl-[acceptor protein]-L-lysine.</text>
        <dbReference type="EC" id="2.3.2.27"/>
    </reaction>
</comment>
<evidence type="ECO:0000256" key="9">
    <source>
        <dbReference type="SAM" id="MobiDB-lite"/>
    </source>
</evidence>
<dbReference type="OMA" id="TGTHERF"/>
<keyword evidence="5 8" id="KW-0863">Zinc-finger</keyword>
<dbReference type="Pfam" id="PF13639">
    <property type="entry name" value="zf-RING_2"/>
    <property type="match status" value="1"/>
</dbReference>
<name>A0A834Z927_TETSI</name>
<evidence type="ECO:0000256" key="4">
    <source>
        <dbReference type="ARBA" id="ARBA00022723"/>
    </source>
</evidence>
<gene>
    <name evidence="11" type="ORF">HHK36_015352</name>
</gene>